<organism evidence="14">
    <name type="scientific">Castor canadensis</name>
    <name type="common">American beaver</name>
    <dbReference type="NCBI Taxonomy" id="51338"/>
    <lineage>
        <taxon>Eukaryota</taxon>
        <taxon>Metazoa</taxon>
        <taxon>Chordata</taxon>
        <taxon>Craniata</taxon>
        <taxon>Vertebrata</taxon>
        <taxon>Euteleostomi</taxon>
        <taxon>Mammalia</taxon>
        <taxon>Eutheria</taxon>
        <taxon>Euarchontoglires</taxon>
        <taxon>Glires</taxon>
        <taxon>Rodentia</taxon>
        <taxon>Castorimorpha</taxon>
        <taxon>Castoridae</taxon>
        <taxon>Castor</taxon>
    </lineage>
</organism>
<keyword evidence="3 12" id="KW-0919">Taste</keyword>
<evidence type="ECO:0000256" key="12">
    <source>
        <dbReference type="RuleBase" id="RU004424"/>
    </source>
</evidence>
<dbReference type="GO" id="GO:0016020">
    <property type="term" value="C:membrane"/>
    <property type="evidence" value="ECO:0007669"/>
    <property type="project" value="UniProtKB-SubCell"/>
</dbReference>
<feature type="transmembrane region" description="Helical" evidence="13">
    <location>
        <begin position="124"/>
        <end position="144"/>
    </location>
</feature>
<keyword evidence="5 12" id="KW-0812">Transmembrane</keyword>
<dbReference type="RefSeq" id="XP_073917565.1">
    <property type="nucleotide sequence ID" value="XM_074061464.1"/>
</dbReference>
<evidence type="ECO:0000256" key="6">
    <source>
        <dbReference type="ARBA" id="ARBA00022989"/>
    </source>
</evidence>
<comment type="similarity">
    <text evidence="2 11">Belongs to the G-protein coupled receptor T2R family.</text>
</comment>
<dbReference type="PANTHER" id="PTHR11394:SF71">
    <property type="entry name" value="TASTE RECEPTOR TYPE 2 MEMBER 143"/>
    <property type="match status" value="1"/>
</dbReference>
<sequence>MPPIPTLIFMVIFCLQSLVAMLQNGFMAIVLGREWMRSQAPQATDMIIACLALSRFCLHGSATLNNFLEFFGFCYQVNFFGIFWDFINTLILWLTTWLAMFYCVKISSFSYHVFFWLKWRISRLIPRLLLGSLIISGLSAIISASGNTIAAHFSHGNCTFGHKTLIFYRHYYLSHGVLMWLTPFFMFLVSIVLLIFSLSRHVGHMRDCRRGPYDSSTQAHTMALKSLAFFLIFYTMYFLSMVISIVSITPIQSLWYWAKELITYACISLHSVILVLSSPKLRKALRRKF</sequence>
<comment type="subcellular location">
    <subcellularLocation>
        <location evidence="1 12">Membrane</location>
        <topology evidence="1 12">Multi-pass membrane protein</topology>
    </subcellularLocation>
</comment>
<feature type="transmembrane region" description="Helical" evidence="13">
    <location>
        <begin position="6"/>
        <end position="31"/>
    </location>
</feature>
<dbReference type="PANTHER" id="PTHR11394">
    <property type="entry name" value="TASTE RECEPTOR TYPE 2"/>
    <property type="match status" value="1"/>
</dbReference>
<keyword evidence="4 12" id="KW-0716">Sensory transduction</keyword>
<dbReference type="OrthoDB" id="8876749at2759"/>
<dbReference type="FunFam" id="1.20.1070.10:FF:000055">
    <property type="entry name" value="Taste receptor type 2"/>
    <property type="match status" value="1"/>
</dbReference>
<name>A0A8B7VZ61_CASCN</name>
<evidence type="ECO:0000256" key="5">
    <source>
        <dbReference type="ARBA" id="ARBA00022692"/>
    </source>
</evidence>
<dbReference type="RefSeq" id="XP_073917567.1">
    <property type="nucleotide sequence ID" value="XM_074061466.1"/>
</dbReference>
<evidence type="ECO:0000256" key="11">
    <source>
        <dbReference type="RuleBase" id="RU004423"/>
    </source>
</evidence>
<evidence type="ECO:0000256" key="3">
    <source>
        <dbReference type="ARBA" id="ARBA00022480"/>
    </source>
</evidence>
<dbReference type="KEGG" id="ccan:109697476"/>
<dbReference type="Pfam" id="PF05296">
    <property type="entry name" value="TAS2R"/>
    <property type="match status" value="1"/>
</dbReference>
<feature type="transmembrane region" description="Helical" evidence="13">
    <location>
        <begin position="227"/>
        <end position="249"/>
    </location>
</feature>
<dbReference type="GO" id="GO:0033038">
    <property type="term" value="F:bitter taste receptor activity"/>
    <property type="evidence" value="ECO:0007669"/>
    <property type="project" value="InterPro"/>
</dbReference>
<feature type="transmembrane region" description="Helical" evidence="13">
    <location>
        <begin position="177"/>
        <end position="196"/>
    </location>
</feature>
<feature type="transmembrane region" description="Helical" evidence="13">
    <location>
        <begin position="82"/>
        <end position="104"/>
    </location>
</feature>
<evidence type="ECO:0000256" key="13">
    <source>
        <dbReference type="SAM" id="Phobius"/>
    </source>
</evidence>
<evidence type="ECO:0000256" key="10">
    <source>
        <dbReference type="ARBA" id="ARBA00023224"/>
    </source>
</evidence>
<evidence type="ECO:0000256" key="4">
    <source>
        <dbReference type="ARBA" id="ARBA00022606"/>
    </source>
</evidence>
<dbReference type="Gene3D" id="1.20.1070.10">
    <property type="entry name" value="Rhodopsin 7-helix transmembrane proteins"/>
    <property type="match status" value="1"/>
</dbReference>
<keyword evidence="9 12" id="KW-0675">Receptor</keyword>
<dbReference type="RefSeq" id="XP_073917566.1">
    <property type="nucleotide sequence ID" value="XM_074061465.1"/>
</dbReference>
<gene>
    <name evidence="14" type="primary">LOC109697476</name>
</gene>
<dbReference type="GeneID" id="109697476"/>
<dbReference type="AlphaFoldDB" id="A0A8B7VZ61"/>
<keyword evidence="6 13" id="KW-1133">Transmembrane helix</keyword>
<evidence type="ECO:0000256" key="8">
    <source>
        <dbReference type="ARBA" id="ARBA00023136"/>
    </source>
</evidence>
<dbReference type="InterPro" id="IPR007960">
    <property type="entry name" value="TAS2R"/>
</dbReference>
<evidence type="ECO:0000256" key="9">
    <source>
        <dbReference type="ARBA" id="ARBA00023170"/>
    </source>
</evidence>
<dbReference type="GO" id="GO:0004930">
    <property type="term" value="F:G protein-coupled receptor activity"/>
    <property type="evidence" value="ECO:0007669"/>
    <property type="project" value="UniProtKB-KW"/>
</dbReference>
<keyword evidence="8 12" id="KW-0472">Membrane</keyword>
<keyword evidence="10 12" id="KW-0807">Transducer</keyword>
<evidence type="ECO:0000256" key="7">
    <source>
        <dbReference type="ARBA" id="ARBA00023040"/>
    </source>
</evidence>
<evidence type="ECO:0000256" key="1">
    <source>
        <dbReference type="ARBA" id="ARBA00004141"/>
    </source>
</evidence>
<proteinExistence type="inferred from homology"/>
<dbReference type="RefSeq" id="XP_020036694.1">
    <property type="nucleotide sequence ID" value="XM_020181105.1"/>
</dbReference>
<accession>A0A8B7VZ61</accession>
<dbReference type="SUPFAM" id="SSF81321">
    <property type="entry name" value="Family A G protein-coupled receptor-like"/>
    <property type="match status" value="1"/>
</dbReference>
<feature type="transmembrane region" description="Helical" evidence="13">
    <location>
        <begin position="261"/>
        <end position="279"/>
    </location>
</feature>
<evidence type="ECO:0000313" key="14">
    <source>
        <dbReference type="RefSeq" id="XP_020036694.1"/>
    </source>
</evidence>
<evidence type="ECO:0000256" key="2">
    <source>
        <dbReference type="ARBA" id="ARBA00007376"/>
    </source>
</evidence>
<protein>
    <recommendedName>
        <fullName evidence="12">Taste receptor type 2</fullName>
    </recommendedName>
</protein>
<reference evidence="14" key="1">
    <citation type="submission" date="2025-08" db="UniProtKB">
        <authorList>
            <consortium name="RefSeq"/>
        </authorList>
    </citation>
    <scope>IDENTIFICATION</scope>
    <source>
        <tissue evidence="14">Leukocyte</tissue>
    </source>
</reference>
<keyword evidence="7 12" id="KW-0297">G-protein coupled receptor</keyword>
<dbReference type="CDD" id="cd15017">
    <property type="entry name" value="7tm_TAS2R16"/>
    <property type="match status" value="1"/>
</dbReference>